<evidence type="ECO:0000313" key="10">
    <source>
        <dbReference type="EMBL" id="MBB3110211.1"/>
    </source>
</evidence>
<keyword evidence="2" id="KW-1003">Cell membrane</keyword>
<keyword evidence="8" id="KW-1133">Transmembrane helix</keyword>
<feature type="transmembrane region" description="Helical" evidence="8">
    <location>
        <begin position="12"/>
        <end position="32"/>
    </location>
</feature>
<proteinExistence type="predicted"/>
<evidence type="ECO:0000256" key="6">
    <source>
        <dbReference type="ARBA" id="ARBA00023136"/>
    </source>
</evidence>
<name>A0A7W5AXZ5_9BACL</name>
<dbReference type="GO" id="GO:0000155">
    <property type="term" value="F:phosphorelay sensor kinase activity"/>
    <property type="evidence" value="ECO:0007669"/>
    <property type="project" value="InterPro"/>
</dbReference>
<dbReference type="CDD" id="cd06225">
    <property type="entry name" value="HAMP"/>
    <property type="match status" value="1"/>
</dbReference>
<keyword evidence="6 8" id="KW-0472">Membrane</keyword>
<dbReference type="Gene3D" id="6.10.340.10">
    <property type="match status" value="1"/>
</dbReference>
<dbReference type="InterPro" id="IPR003594">
    <property type="entry name" value="HATPase_dom"/>
</dbReference>
<keyword evidence="4" id="KW-0808">Transferase</keyword>
<gene>
    <name evidence="10" type="ORF">FHS18_002278</name>
</gene>
<dbReference type="AlphaFoldDB" id="A0A7W5AXZ5"/>
<evidence type="ECO:0000256" key="1">
    <source>
        <dbReference type="ARBA" id="ARBA00004651"/>
    </source>
</evidence>
<dbReference type="Gene3D" id="3.30.565.10">
    <property type="entry name" value="Histidine kinase-like ATPase, C-terminal domain"/>
    <property type="match status" value="1"/>
</dbReference>
<dbReference type="InterPro" id="IPR010559">
    <property type="entry name" value="Sig_transdc_His_kin_internal"/>
</dbReference>
<keyword evidence="8" id="KW-0812">Transmembrane</keyword>
<evidence type="ECO:0000313" key="11">
    <source>
        <dbReference type="Proteomes" id="UP000570361"/>
    </source>
</evidence>
<evidence type="ECO:0000256" key="7">
    <source>
        <dbReference type="SAM" id="Coils"/>
    </source>
</evidence>
<reference evidence="10 11" key="1">
    <citation type="submission" date="2020-08" db="EMBL/GenBank/DDBJ databases">
        <title>Genomic Encyclopedia of Type Strains, Phase III (KMG-III): the genomes of soil and plant-associated and newly described type strains.</title>
        <authorList>
            <person name="Whitman W."/>
        </authorList>
    </citation>
    <scope>NUCLEOTIDE SEQUENCE [LARGE SCALE GENOMIC DNA]</scope>
    <source>
        <strain evidence="10 11">CECT 5862</strain>
    </source>
</reference>
<dbReference type="Pfam" id="PF06580">
    <property type="entry name" value="His_kinase"/>
    <property type="match status" value="1"/>
</dbReference>
<keyword evidence="11" id="KW-1185">Reference proteome</keyword>
<dbReference type="Pfam" id="PF02518">
    <property type="entry name" value="HATPase_c"/>
    <property type="match status" value="1"/>
</dbReference>
<dbReference type="InterPro" id="IPR003660">
    <property type="entry name" value="HAMP_dom"/>
</dbReference>
<organism evidence="10 11">
    <name type="scientific">Paenibacillus phyllosphaerae</name>
    <dbReference type="NCBI Taxonomy" id="274593"/>
    <lineage>
        <taxon>Bacteria</taxon>
        <taxon>Bacillati</taxon>
        <taxon>Bacillota</taxon>
        <taxon>Bacilli</taxon>
        <taxon>Bacillales</taxon>
        <taxon>Paenibacillaceae</taxon>
        <taxon>Paenibacillus</taxon>
    </lineage>
</organism>
<dbReference type="InterPro" id="IPR050640">
    <property type="entry name" value="Bact_2-comp_sensor_kinase"/>
</dbReference>
<evidence type="ECO:0000259" key="9">
    <source>
        <dbReference type="PROSITE" id="PS50885"/>
    </source>
</evidence>
<accession>A0A7W5AXZ5</accession>
<evidence type="ECO:0000256" key="8">
    <source>
        <dbReference type="SAM" id="Phobius"/>
    </source>
</evidence>
<evidence type="ECO:0000256" key="3">
    <source>
        <dbReference type="ARBA" id="ARBA00022553"/>
    </source>
</evidence>
<dbReference type="SMART" id="SM00304">
    <property type="entry name" value="HAMP"/>
    <property type="match status" value="1"/>
</dbReference>
<feature type="domain" description="HAMP" evidence="9">
    <location>
        <begin position="294"/>
        <end position="346"/>
    </location>
</feature>
<dbReference type="GO" id="GO:0005886">
    <property type="term" value="C:plasma membrane"/>
    <property type="evidence" value="ECO:0007669"/>
    <property type="project" value="UniProtKB-SubCell"/>
</dbReference>
<feature type="coiled-coil region" evidence="7">
    <location>
        <begin position="334"/>
        <end position="368"/>
    </location>
</feature>
<dbReference type="PROSITE" id="PS50885">
    <property type="entry name" value="HAMP"/>
    <property type="match status" value="1"/>
</dbReference>
<feature type="transmembrane region" description="Helical" evidence="8">
    <location>
        <begin position="271"/>
        <end position="293"/>
    </location>
</feature>
<keyword evidence="5 10" id="KW-0418">Kinase</keyword>
<evidence type="ECO:0000256" key="2">
    <source>
        <dbReference type="ARBA" id="ARBA00022475"/>
    </source>
</evidence>
<dbReference type="RefSeq" id="WP_183600022.1">
    <property type="nucleotide sequence ID" value="NZ_JACHXK010000004.1"/>
</dbReference>
<evidence type="ECO:0000256" key="5">
    <source>
        <dbReference type="ARBA" id="ARBA00022777"/>
    </source>
</evidence>
<dbReference type="SUPFAM" id="SSF158472">
    <property type="entry name" value="HAMP domain-like"/>
    <property type="match status" value="1"/>
</dbReference>
<keyword evidence="3" id="KW-0597">Phosphoprotein</keyword>
<dbReference type="EMBL" id="JACHXK010000004">
    <property type="protein sequence ID" value="MBB3110211.1"/>
    <property type="molecule type" value="Genomic_DNA"/>
</dbReference>
<sequence length="569" mass="64230">MRRHSFYRRIQLSFIIFILVPVLTVSVISYAMTKNTLMEKIRTTHQSVLDVMAKDITKLIDDLTFVSHYYVKDEQIRSQLKAFRGKTKIESFDDYNTYLAIQQFFDQVSIKALDKNMRVFLVNDAGFIVPYMDSSAGMTLTEMTQDWERISGSIDLRQPTVIQWPGMIRPDDEAGNYVYMSRVIQDASTGELLATLNIGIWGGYFNPWFGGLNTSGGRFALFDAEGQRIAGTQSPEGQEVLRTETKIANAGWTLVYEVPNESITGEVTRTFQLSAVLVVTFSILFLFLSVVLARRIHLPIRRLQGVAKQFGGGNRKARYEVTGNDEINDLGGSLNQMFDQLNQLIADIESEQEQKRQLELQALFAQIRPHFLLNTLNSIKCSLLLARDRHHGQMIDSLMSLLRAYMKVNEPSTLQSECVLLKHYVDIMRMRNELPLELEYNVPEDLTSMMVPMLLLQPIVENAIVHGLSENEVRAVIQVSAQRLASHIEIEVSDNGSGMHPDQLMLLRMLLHGDEALQSGYERVGLLNVLQRLRLTYGVAATMDIRAGELGGTTVVLAIPSSSIHCLEA</sequence>
<evidence type="ECO:0000256" key="4">
    <source>
        <dbReference type="ARBA" id="ARBA00022679"/>
    </source>
</evidence>
<dbReference type="InterPro" id="IPR036890">
    <property type="entry name" value="HATPase_C_sf"/>
</dbReference>
<dbReference type="SUPFAM" id="SSF55874">
    <property type="entry name" value="ATPase domain of HSP90 chaperone/DNA topoisomerase II/histidine kinase"/>
    <property type="match status" value="1"/>
</dbReference>
<comment type="subcellular location">
    <subcellularLocation>
        <location evidence="1">Cell membrane</location>
        <topology evidence="1">Multi-pass membrane protein</topology>
    </subcellularLocation>
</comment>
<dbReference type="Proteomes" id="UP000570361">
    <property type="component" value="Unassembled WGS sequence"/>
</dbReference>
<dbReference type="PANTHER" id="PTHR34220">
    <property type="entry name" value="SENSOR HISTIDINE KINASE YPDA"/>
    <property type="match status" value="1"/>
</dbReference>
<comment type="caution">
    <text evidence="10">The sequence shown here is derived from an EMBL/GenBank/DDBJ whole genome shotgun (WGS) entry which is preliminary data.</text>
</comment>
<keyword evidence="7" id="KW-0175">Coiled coil</keyword>
<dbReference type="PANTHER" id="PTHR34220:SF7">
    <property type="entry name" value="SENSOR HISTIDINE KINASE YPDA"/>
    <property type="match status" value="1"/>
</dbReference>
<protein>
    <submittedName>
        <fullName evidence="10">Sensor histidine kinase YesM</fullName>
    </submittedName>
</protein>
<dbReference type="Pfam" id="PF00672">
    <property type="entry name" value="HAMP"/>
    <property type="match status" value="1"/>
</dbReference>